<comment type="caution">
    <text evidence="2">The sequence shown here is derived from an EMBL/GenBank/DDBJ whole genome shotgun (WGS) entry which is preliminary data.</text>
</comment>
<keyword evidence="3" id="KW-1185">Reference proteome</keyword>
<dbReference type="InterPro" id="IPR018550">
    <property type="entry name" value="Lipid-A_deacylase-rel"/>
</dbReference>
<feature type="chain" id="PRO_5045668611" description="Lipid A 3-O-deacylase" evidence="1">
    <location>
        <begin position="26"/>
        <end position="175"/>
    </location>
</feature>
<reference evidence="3" key="1">
    <citation type="journal article" date="2019" name="Int. J. Syst. Evol. Microbiol.">
        <title>The Global Catalogue of Microorganisms (GCM) 10K type strain sequencing project: providing services to taxonomists for standard genome sequencing and annotation.</title>
        <authorList>
            <consortium name="The Broad Institute Genomics Platform"/>
            <consortium name="The Broad Institute Genome Sequencing Center for Infectious Disease"/>
            <person name="Wu L."/>
            <person name="Ma J."/>
        </authorList>
    </citation>
    <scope>NUCLEOTIDE SEQUENCE [LARGE SCALE GENOMIC DNA]</scope>
    <source>
        <strain evidence="3">KCTC 22232</strain>
    </source>
</reference>
<dbReference type="Proteomes" id="UP000621898">
    <property type="component" value="Unassembled WGS sequence"/>
</dbReference>
<protein>
    <recommendedName>
        <fullName evidence="4">Lipid A 3-O-deacylase</fullName>
    </recommendedName>
</protein>
<accession>A0ABQ2ZZ87</accession>
<name>A0ABQ2ZZ87_9GAMM</name>
<dbReference type="RefSeq" id="WP_189441525.1">
    <property type="nucleotide sequence ID" value="NZ_BMXT01000002.1"/>
</dbReference>
<evidence type="ECO:0000256" key="1">
    <source>
        <dbReference type="SAM" id="SignalP"/>
    </source>
</evidence>
<evidence type="ECO:0000313" key="2">
    <source>
        <dbReference type="EMBL" id="GGY30423.1"/>
    </source>
</evidence>
<dbReference type="Gene3D" id="2.40.160.20">
    <property type="match status" value="1"/>
</dbReference>
<organism evidence="2 3">
    <name type="scientific">Rhodanobacter panaciterrae</name>
    <dbReference type="NCBI Taxonomy" id="490572"/>
    <lineage>
        <taxon>Bacteria</taxon>
        <taxon>Pseudomonadati</taxon>
        <taxon>Pseudomonadota</taxon>
        <taxon>Gammaproteobacteria</taxon>
        <taxon>Lysobacterales</taxon>
        <taxon>Rhodanobacteraceae</taxon>
        <taxon>Rhodanobacter</taxon>
    </lineage>
</organism>
<dbReference type="EMBL" id="BMXT01000002">
    <property type="protein sequence ID" value="GGY30423.1"/>
    <property type="molecule type" value="Genomic_DNA"/>
</dbReference>
<keyword evidence="1" id="KW-0732">Signal</keyword>
<evidence type="ECO:0000313" key="3">
    <source>
        <dbReference type="Proteomes" id="UP000621898"/>
    </source>
</evidence>
<dbReference type="Pfam" id="PF09411">
    <property type="entry name" value="PagL"/>
    <property type="match status" value="1"/>
</dbReference>
<proteinExistence type="predicted"/>
<gene>
    <name evidence="2" type="ORF">GCM10008098_24900</name>
</gene>
<feature type="signal peptide" evidence="1">
    <location>
        <begin position="1"/>
        <end position="25"/>
    </location>
</feature>
<evidence type="ECO:0008006" key="4">
    <source>
        <dbReference type="Google" id="ProtNLM"/>
    </source>
</evidence>
<sequence length="175" mass="19501">MHLRARSLRLAVALSLASIALPATAARLEIQGGRSYMDSYAVNTVFVEGVFDERRIGDSRFSWSPDVSLGWLDGRAIARYDGSRYTTRDQVWVLAGGARLHYGDASDWYRQLFLSFQPAVQTGRTQALSTPYEFVSTLGWQGQRFSVQVRHISNGNLHSPNRGETMALLGVAFDL</sequence>